<dbReference type="CDD" id="cd15522">
    <property type="entry name" value="PHD_TAF3"/>
    <property type="match status" value="1"/>
</dbReference>
<dbReference type="PRINTS" id="PR01415">
    <property type="entry name" value="ANKYRIN"/>
</dbReference>
<dbReference type="PANTHER" id="PTHR46029:SF7">
    <property type="entry name" value="C-TERMINAL-BINDING PROTEIN"/>
    <property type="match status" value="1"/>
</dbReference>
<dbReference type="Pfam" id="PF00628">
    <property type="entry name" value="PHD"/>
    <property type="match status" value="1"/>
</dbReference>
<feature type="compositionally biased region" description="Polar residues" evidence="12">
    <location>
        <begin position="1680"/>
        <end position="1700"/>
    </location>
</feature>
<comment type="subcellular location">
    <subcellularLocation>
        <location evidence="1">Nucleus</location>
    </subcellularLocation>
</comment>
<dbReference type="Gene3D" id="3.30.40.10">
    <property type="entry name" value="Zinc/RING finger domain, C3HC4 (zinc finger)"/>
    <property type="match status" value="1"/>
</dbReference>
<feature type="compositionally biased region" description="Basic and acidic residues" evidence="12">
    <location>
        <begin position="695"/>
        <end position="706"/>
    </location>
</feature>
<dbReference type="SUPFAM" id="SSF51735">
    <property type="entry name" value="NAD(P)-binding Rossmann-fold domains"/>
    <property type="match status" value="1"/>
</dbReference>
<dbReference type="Pfam" id="PF12796">
    <property type="entry name" value="Ank_2"/>
    <property type="match status" value="4"/>
</dbReference>
<evidence type="ECO:0000256" key="4">
    <source>
        <dbReference type="ARBA" id="ARBA00022771"/>
    </source>
</evidence>
<dbReference type="GO" id="GO:0046982">
    <property type="term" value="F:protein heterodimerization activity"/>
    <property type="evidence" value="ECO:0007669"/>
    <property type="project" value="InterPro"/>
</dbReference>
<dbReference type="Pfam" id="PF00023">
    <property type="entry name" value="Ank"/>
    <property type="match status" value="2"/>
</dbReference>
<dbReference type="OrthoDB" id="9991913at2759"/>
<evidence type="ECO:0000256" key="6">
    <source>
        <dbReference type="ARBA" id="ARBA00023002"/>
    </source>
</evidence>
<feature type="compositionally biased region" description="Polar residues" evidence="12">
    <location>
        <begin position="767"/>
        <end position="777"/>
    </location>
</feature>
<feature type="region of interest" description="Disordered" evidence="12">
    <location>
        <begin position="229"/>
        <end position="305"/>
    </location>
</feature>
<dbReference type="GO" id="GO:0016616">
    <property type="term" value="F:oxidoreductase activity, acting on the CH-OH group of donors, NAD or NADP as acceptor"/>
    <property type="evidence" value="ECO:0007669"/>
    <property type="project" value="InterPro"/>
</dbReference>
<evidence type="ECO:0000256" key="1">
    <source>
        <dbReference type="ARBA" id="ARBA00004123"/>
    </source>
</evidence>
<feature type="compositionally biased region" description="Basic residues" evidence="12">
    <location>
        <begin position="685"/>
        <end position="694"/>
    </location>
</feature>
<proteinExistence type="inferred from homology"/>
<feature type="region of interest" description="Disordered" evidence="12">
    <location>
        <begin position="472"/>
        <end position="546"/>
    </location>
</feature>
<evidence type="ECO:0000313" key="15">
    <source>
        <dbReference type="Proteomes" id="UP000479000"/>
    </source>
</evidence>
<dbReference type="InterPro" id="IPR001965">
    <property type="entry name" value="Znf_PHD"/>
</dbReference>
<feature type="repeat" description="ANK" evidence="10">
    <location>
        <begin position="1139"/>
        <end position="1181"/>
    </location>
</feature>
<protein>
    <recommendedName>
        <fullName evidence="13">PHD-type domain-containing protein</fullName>
    </recommendedName>
</protein>
<dbReference type="InterPro" id="IPR009072">
    <property type="entry name" value="Histone-fold"/>
</dbReference>
<dbReference type="InterPro" id="IPR019786">
    <property type="entry name" value="Zinc_finger_PHD-type_CS"/>
</dbReference>
<keyword evidence="5" id="KW-0862">Zinc</keyword>
<keyword evidence="9" id="KW-0539">Nucleus</keyword>
<evidence type="ECO:0000256" key="7">
    <source>
        <dbReference type="ARBA" id="ARBA00023015"/>
    </source>
</evidence>
<dbReference type="PROSITE" id="PS50016">
    <property type="entry name" value="ZF_PHD_2"/>
    <property type="match status" value="1"/>
</dbReference>
<organism evidence="14 15">
    <name type="scientific">Nesidiocoris tenuis</name>
    <dbReference type="NCBI Taxonomy" id="355587"/>
    <lineage>
        <taxon>Eukaryota</taxon>
        <taxon>Metazoa</taxon>
        <taxon>Ecdysozoa</taxon>
        <taxon>Arthropoda</taxon>
        <taxon>Hexapoda</taxon>
        <taxon>Insecta</taxon>
        <taxon>Pterygota</taxon>
        <taxon>Neoptera</taxon>
        <taxon>Paraneoptera</taxon>
        <taxon>Hemiptera</taxon>
        <taxon>Heteroptera</taxon>
        <taxon>Panheteroptera</taxon>
        <taxon>Cimicomorpha</taxon>
        <taxon>Miridae</taxon>
        <taxon>Dicyphina</taxon>
        <taxon>Nesidiocoris</taxon>
    </lineage>
</organism>
<keyword evidence="7" id="KW-0805">Transcription regulation</keyword>
<feature type="compositionally biased region" description="Low complexity" evidence="12">
    <location>
        <begin position="481"/>
        <end position="496"/>
    </location>
</feature>
<feature type="compositionally biased region" description="Pro residues" evidence="12">
    <location>
        <begin position="612"/>
        <end position="636"/>
    </location>
</feature>
<dbReference type="InterPro" id="IPR043322">
    <property type="entry name" value="CtBP"/>
</dbReference>
<dbReference type="Gene3D" id="1.25.40.20">
    <property type="entry name" value="Ankyrin repeat-containing domain"/>
    <property type="match status" value="4"/>
</dbReference>
<dbReference type="InterPro" id="IPR011011">
    <property type="entry name" value="Znf_FYVE_PHD"/>
</dbReference>
<dbReference type="InterPro" id="IPR029752">
    <property type="entry name" value="D-isomer_DH_CS1"/>
</dbReference>
<dbReference type="EMBL" id="CADCXU010023791">
    <property type="protein sequence ID" value="CAB0011170.1"/>
    <property type="molecule type" value="Genomic_DNA"/>
</dbReference>
<feature type="compositionally biased region" description="Basic residues" evidence="12">
    <location>
        <begin position="669"/>
        <end position="678"/>
    </location>
</feature>
<dbReference type="GO" id="GO:0003713">
    <property type="term" value="F:transcription coactivator activity"/>
    <property type="evidence" value="ECO:0007669"/>
    <property type="project" value="TreeGrafter"/>
</dbReference>
<evidence type="ECO:0000256" key="3">
    <source>
        <dbReference type="ARBA" id="ARBA00022723"/>
    </source>
</evidence>
<dbReference type="GO" id="GO:0140297">
    <property type="term" value="F:DNA-binding transcription factor binding"/>
    <property type="evidence" value="ECO:0007669"/>
    <property type="project" value="TreeGrafter"/>
</dbReference>
<feature type="region of interest" description="Disordered" evidence="12">
    <location>
        <begin position="318"/>
        <end position="373"/>
    </location>
</feature>
<dbReference type="PROSITE" id="PS50297">
    <property type="entry name" value="ANK_REP_REGION"/>
    <property type="match status" value="8"/>
</dbReference>
<feature type="region of interest" description="Disordered" evidence="12">
    <location>
        <begin position="2295"/>
        <end position="2352"/>
    </location>
</feature>
<dbReference type="PANTHER" id="PTHR46029">
    <property type="entry name" value="C-TERMINAL-BINDING PROTEIN"/>
    <property type="match status" value="1"/>
</dbReference>
<evidence type="ECO:0000256" key="8">
    <source>
        <dbReference type="ARBA" id="ARBA00023163"/>
    </source>
</evidence>
<feature type="region of interest" description="Disordered" evidence="12">
    <location>
        <begin position="591"/>
        <end position="729"/>
    </location>
</feature>
<feature type="repeat" description="ANK" evidence="10">
    <location>
        <begin position="957"/>
        <end position="989"/>
    </location>
</feature>
<dbReference type="InterPro" id="IPR036770">
    <property type="entry name" value="Ankyrin_rpt-contain_sf"/>
</dbReference>
<feature type="region of interest" description="Disordered" evidence="12">
    <location>
        <begin position="132"/>
        <end position="182"/>
    </location>
</feature>
<dbReference type="GO" id="GO:0001221">
    <property type="term" value="F:transcription coregulator binding"/>
    <property type="evidence" value="ECO:0007669"/>
    <property type="project" value="TreeGrafter"/>
</dbReference>
<dbReference type="PROSITE" id="PS00065">
    <property type="entry name" value="D_2_HYDROXYACID_DH_1"/>
    <property type="match status" value="1"/>
</dbReference>
<feature type="repeat" description="ANK" evidence="10">
    <location>
        <begin position="1072"/>
        <end position="1105"/>
    </location>
</feature>
<feature type="repeat" description="ANK" evidence="10">
    <location>
        <begin position="1432"/>
        <end position="1465"/>
    </location>
</feature>
<dbReference type="Gene3D" id="3.40.50.720">
    <property type="entry name" value="NAD(P)-binding Rossmann-like Domain"/>
    <property type="match status" value="1"/>
</dbReference>
<gene>
    <name evidence="14" type="ORF">NTEN_LOCUS16163</name>
</gene>
<dbReference type="SUPFAM" id="SSF48403">
    <property type="entry name" value="Ankyrin repeat"/>
    <property type="match status" value="2"/>
</dbReference>
<feature type="region of interest" description="Disordered" evidence="12">
    <location>
        <begin position="1680"/>
        <end position="1704"/>
    </location>
</feature>
<evidence type="ECO:0000256" key="12">
    <source>
        <dbReference type="SAM" id="MobiDB-lite"/>
    </source>
</evidence>
<sequence>MDDYTRKMIQVAVAQTCLNVGWSAIQTSPLEIMTDLLSDYILGLCKRANNYAFLFNQTEPNLDHLGLAFQDLNISIPELEEYVTYFENNNCPEVPQYPVPKESNLNFLKPGSREVVTRPVHVHEHLPPMYPHLEEQEGAGSSKPANENSPPPADNTATPANEPPATPSPSSGLKRRGDHTGESAVIRRARALAEEESRPLREISSVMMTTSGFLSHAREGKLPEVRTIPMHEPEPEEPPETPNSAIVKVEVKSEPGEVKPEKKRKKKAHDSSKKAEKELKIKEEPSVTTLSTIKSEPFPDDSQVKKLVTVKETSKLKVLKPGATKAIALTPDSSTPASKSEKKSRNKRPHSPGAAITTTPTGQPKVKLSKTDRIKERINVDDSANDAFPDIKLTAEPDKQKLNIFKKISKVKDDHEEPKSDTYDHLPPKTIKDNADLLKKTSSSAIIEHIKEERNETALDVENVHSPSAFGSISFSEEFMPDTPTTPKTPDIPKIPADSKKKKREKHKDKKERERFNSSPVSSRVSDDNVLPKPKTPEVVVDSPDDHLPFPFLSYPTGPALIPPNLASNPLIPQMNIMPFPPKIPPPPIVQALAAKESAKEVPSPAPIMNAPVPPSVTPATPPTPLVTPKAETPPTPKKKDKKEKKNKDKIKKKKDKKDKLKTKDKSERKKLKLQKKQKLQEKLKLKRDKKGKKKEAQKEEEKRGDSPSVPKITFKLGPDPQREQSPNPKITIKPVIKKEEDVAEVIKKQAPEPVTTPTIKHHKGTSKGSKAATVTPSDAGHHAKVLELAKSGVSVTIAAPPTPAPVVLKTEPDESNQLWICPACGRPDDGSPMIACDACDMWYHYICVGILEAPESDWFCQGCISKRPDLADKKKKHKKRKNGKTILYRAVEDNRLSTATLLVKCANVNALSFDDVEKCLLTPLQIAVTRGHTAMVQLLIEHHADVNFPCNTNLGGNYTPLHLACSYGRFEIVEILLNHGADVEAKSFEGRTPIFAAVSSRCSKSPKISDDIVRVLVAQGALVNTLDYEGGSILHAAVETKSASLVQLVLELLAEHHCDVRKFANMATIAGGLTPLHIAAAEGCSSEIIDTLLKNGAYVDAAAACKMTPLHFACDNLHPDVVEFLLCNGADVNKQTSGGLTPAHLLLALGHFRTARDRRRSLAALQILLEKGADLKITDDSGNTLPTLAVCGADVNIVKAIFTYRPSADVCRSTLRMAIKQLNRHSFNDRHRAVDEIKMIARELQDYGVTLDEAAVDDVELLNCAAQFGFSEVVKDLLKMGADVTASSGSGLTPLHSAVIGLQEDIVRLLLRAGANVSAKDRTGVRPIGYLERRMEKLKNSIDRGGLLKCFRIAEDLASNGVKLGSSFLIEGIRFKLYDFVSLALNCGSDVNVKADDGFSLLHRSIAWGGDMAIVRLLLDQGALVNATDGQGRTPLHLAALSDDADLIEMLVLGFGADPNAKDIMFGSTALHVAAELGHPRAAVALLRCGADVEARISGDLTALHLAAARPDDSGPSIVRSLLSFGADPLSKSAFMETPASSIYETTPIVVCCQEGGQPESLEALLDYTDLPHDLCCYLVRTFPHLSASSLPAALVRQFLNLDVRRLRPSNCPCLEIVRFGEPLVVSKEIDMMSEMEVVDGLTFCDLITKTKSQLIALARNEALVAKLKCTAVATSSPPATNCTKHSSPKSMELPTSSELGPALTSPSTISSSILKVASPGDSVPYWLTQFPIFSPLLAHKWMEATRRQRLLSDGLVAFNALIVQSVVSLIIKKSSPPAIGSSSFAERLEAVGYRWLVDLLNTNSDESASTHTLIRESSWQECEAEPVSRNHANFHATGEKPAAILDPLPNGTRRPVNWRNVVRRNRFALVVFPPFCAVTAAEISGNRPSSERATVRIVVSRSATPRTDGIVCSSQSFKLGCPPIKQSSRPAWLPLLCLSRYTYILLNKKRMIVKIITRRQDSYSEQRSGTPSTLFYRGPCCVPDKSNILRSKSTLSLYMRSTAAGELGIAVCNVPGYGVEEVADTTLCLILNLYRRTFWLANMVREGKKFTGPEQVREAAQGCARIRGDTLGIIGLGRIGSAVALRAKAFGFNVIFYDPYLPDGIEKSLGLTRVYTLQDLLFQSDCVSLHCTLNEHNHHLINDFTIKQMRPGAFLVNTARGGLIDDEALAAALKQGRIRAAALDVHESEPYNAFQGPLKDAQNLLVTPHAAFYSDASCTELREMAASEIRRAIVGRIPDCLRNCVNKEYFPAAVGYPGVPAVPPAPDGINGGYSVYSSSGGAGVVGAALPVQQAHSTTPHDSVPHSAPQPPPQPPSAPPQPAQQIPHNIPLSSGDPANHHVTKPEPSEVH</sequence>
<feature type="compositionally biased region" description="Basic and acidic residues" evidence="12">
    <location>
        <begin position="269"/>
        <end position="285"/>
    </location>
</feature>
<dbReference type="InterPro" id="IPR051638">
    <property type="entry name" value="CTBP_dehydrogenase"/>
</dbReference>
<name>A0A6H5H377_9HEMI</name>
<dbReference type="InterPro" id="IPR019787">
    <property type="entry name" value="Znf_PHD-finger"/>
</dbReference>
<comment type="similarity">
    <text evidence="2">Belongs to the D-isomer specific 2-hydroxyacid dehydrogenase family.</text>
</comment>
<dbReference type="InterPro" id="IPR002110">
    <property type="entry name" value="Ankyrin_rpt"/>
</dbReference>
<dbReference type="SMART" id="SM00249">
    <property type="entry name" value="PHD"/>
    <property type="match status" value="1"/>
</dbReference>
<dbReference type="FunFam" id="3.40.50.720:FF:000012">
    <property type="entry name" value="C-terminal-binding protein 2 isoform 1"/>
    <property type="match status" value="1"/>
</dbReference>
<dbReference type="GO" id="GO:0005634">
    <property type="term" value="C:nucleus"/>
    <property type="evidence" value="ECO:0007669"/>
    <property type="project" value="UniProtKB-SubCell"/>
</dbReference>
<feature type="domain" description="PHD-type" evidence="13">
    <location>
        <begin position="819"/>
        <end position="867"/>
    </location>
</feature>
<dbReference type="Pfam" id="PF00389">
    <property type="entry name" value="2-Hacid_dh"/>
    <property type="match status" value="1"/>
</dbReference>
<dbReference type="GO" id="GO:0003714">
    <property type="term" value="F:transcription corepressor activity"/>
    <property type="evidence" value="ECO:0007669"/>
    <property type="project" value="InterPro"/>
</dbReference>
<evidence type="ECO:0000259" key="13">
    <source>
        <dbReference type="PROSITE" id="PS50016"/>
    </source>
</evidence>
<feature type="region of interest" description="Disordered" evidence="12">
    <location>
        <begin position="756"/>
        <end position="779"/>
    </location>
</feature>
<dbReference type="SUPFAM" id="SSF57903">
    <property type="entry name" value="FYVE/PHD zinc finger"/>
    <property type="match status" value="1"/>
</dbReference>
<feature type="repeat" description="ANK" evidence="10">
    <location>
        <begin position="1467"/>
        <end position="1499"/>
    </location>
</feature>
<dbReference type="Pfam" id="PF07524">
    <property type="entry name" value="Bromo_TP"/>
    <property type="match status" value="1"/>
</dbReference>
<keyword evidence="15" id="KW-1185">Reference proteome</keyword>
<dbReference type="PROSITE" id="PS00671">
    <property type="entry name" value="D_2_HYDROXYACID_DH_3"/>
    <property type="match status" value="1"/>
</dbReference>
<keyword evidence="8" id="KW-0804">Transcription</keyword>
<dbReference type="InterPro" id="IPR006140">
    <property type="entry name" value="D-isomer_DH_NAD-bd"/>
</dbReference>
<keyword evidence="3" id="KW-0479">Metal-binding</keyword>
<dbReference type="SMART" id="SM00576">
    <property type="entry name" value="BTP"/>
    <property type="match status" value="1"/>
</dbReference>
<accession>A0A6H5H377</accession>
<feature type="compositionally biased region" description="Basic residues" evidence="12">
    <location>
        <begin position="637"/>
        <end position="657"/>
    </location>
</feature>
<evidence type="ECO:0000256" key="9">
    <source>
        <dbReference type="ARBA" id="ARBA00023242"/>
    </source>
</evidence>
<feature type="repeat" description="ANK" evidence="10">
    <location>
        <begin position="923"/>
        <end position="952"/>
    </location>
</feature>
<evidence type="ECO:0000256" key="5">
    <source>
        <dbReference type="ARBA" id="ARBA00022833"/>
    </source>
</evidence>
<keyword evidence="4 11" id="KW-0863">Zinc-finger</keyword>
<feature type="repeat" description="ANK" evidence="10">
    <location>
        <begin position="1291"/>
        <end position="1323"/>
    </location>
</feature>
<feature type="compositionally biased region" description="Basic and acidic residues" evidence="12">
    <location>
        <begin position="658"/>
        <end position="668"/>
    </location>
</feature>
<dbReference type="GO" id="GO:0008270">
    <property type="term" value="F:zinc ion binding"/>
    <property type="evidence" value="ECO:0007669"/>
    <property type="project" value="UniProtKB-KW"/>
</dbReference>
<evidence type="ECO:0000313" key="14">
    <source>
        <dbReference type="EMBL" id="CAB0011170.1"/>
    </source>
</evidence>
<feature type="compositionally biased region" description="Basic and acidic residues" evidence="12">
    <location>
        <begin position="249"/>
        <end position="260"/>
    </location>
</feature>
<feature type="repeat" description="ANK" evidence="10">
    <location>
        <begin position="1398"/>
        <end position="1431"/>
    </location>
</feature>
<dbReference type="PROSITE" id="PS01359">
    <property type="entry name" value="ZF_PHD_1"/>
    <property type="match status" value="1"/>
</dbReference>
<dbReference type="Pfam" id="PF02826">
    <property type="entry name" value="2-Hacid_dh_C"/>
    <property type="match status" value="1"/>
</dbReference>
<dbReference type="InterPro" id="IPR006565">
    <property type="entry name" value="BTP"/>
</dbReference>
<dbReference type="PROSITE" id="PS50088">
    <property type="entry name" value="ANK_REPEAT"/>
    <property type="match status" value="10"/>
</dbReference>
<feature type="compositionally biased region" description="Basic residues" evidence="12">
    <location>
        <begin position="500"/>
        <end position="510"/>
    </location>
</feature>
<dbReference type="InterPro" id="IPR006139">
    <property type="entry name" value="D-isomer_2_OHA_DH_cat_dom"/>
</dbReference>
<reference evidence="14 15" key="1">
    <citation type="submission" date="2020-02" db="EMBL/GenBank/DDBJ databases">
        <authorList>
            <person name="Ferguson B K."/>
        </authorList>
    </citation>
    <scope>NUCLEOTIDE SEQUENCE [LARGE SCALE GENOMIC DNA]</scope>
</reference>
<dbReference type="Proteomes" id="UP000479000">
    <property type="component" value="Unassembled WGS sequence"/>
</dbReference>
<dbReference type="InterPro" id="IPR013083">
    <property type="entry name" value="Znf_RING/FYVE/PHD"/>
</dbReference>
<evidence type="ECO:0000256" key="2">
    <source>
        <dbReference type="ARBA" id="ARBA00005854"/>
    </source>
</evidence>
<feature type="repeat" description="ANK" evidence="10">
    <location>
        <begin position="1106"/>
        <end position="1138"/>
    </location>
</feature>
<evidence type="ECO:0000256" key="10">
    <source>
        <dbReference type="PROSITE-ProRule" id="PRU00023"/>
    </source>
</evidence>
<keyword evidence="10" id="KW-0040">ANK repeat</keyword>
<dbReference type="InterPro" id="IPR036291">
    <property type="entry name" value="NAD(P)-bd_dom_sf"/>
</dbReference>
<dbReference type="GO" id="GO:0051287">
    <property type="term" value="F:NAD binding"/>
    <property type="evidence" value="ECO:0007669"/>
    <property type="project" value="InterPro"/>
</dbReference>
<feature type="compositionally biased region" description="Pro residues" evidence="12">
    <location>
        <begin position="2309"/>
        <end position="2323"/>
    </location>
</feature>
<dbReference type="CDD" id="cd05299">
    <property type="entry name" value="CtBP_dh"/>
    <property type="match status" value="1"/>
</dbReference>
<dbReference type="SMART" id="SM00248">
    <property type="entry name" value="ANK"/>
    <property type="match status" value="17"/>
</dbReference>
<evidence type="ECO:0000256" key="11">
    <source>
        <dbReference type="PROSITE-ProRule" id="PRU00146"/>
    </source>
</evidence>
<dbReference type="GO" id="GO:0006357">
    <property type="term" value="P:regulation of transcription by RNA polymerase II"/>
    <property type="evidence" value="ECO:0007669"/>
    <property type="project" value="TreeGrafter"/>
</dbReference>
<feature type="repeat" description="ANK" evidence="10">
    <location>
        <begin position="1500"/>
        <end position="1535"/>
    </location>
</feature>
<dbReference type="InterPro" id="IPR029753">
    <property type="entry name" value="D-isomer_DH_CS"/>
</dbReference>
<dbReference type="Gene3D" id="1.10.20.10">
    <property type="entry name" value="Histone, subunit A"/>
    <property type="match status" value="1"/>
</dbReference>
<keyword evidence="6" id="KW-0560">Oxidoreductase</keyword>